<dbReference type="InterPro" id="IPR002994">
    <property type="entry name" value="Surf1/Shy1"/>
</dbReference>
<dbReference type="GO" id="GO:0016020">
    <property type="term" value="C:membrane"/>
    <property type="evidence" value="ECO:0007669"/>
    <property type="project" value="InterPro"/>
</dbReference>
<dbReference type="Pfam" id="PF02104">
    <property type="entry name" value="SURF1"/>
    <property type="match status" value="1"/>
</dbReference>
<dbReference type="EMBL" id="UOFA01000327">
    <property type="protein sequence ID" value="VAW47213.1"/>
    <property type="molecule type" value="Genomic_DNA"/>
</dbReference>
<organism evidence="2">
    <name type="scientific">hydrothermal vent metagenome</name>
    <dbReference type="NCBI Taxonomy" id="652676"/>
    <lineage>
        <taxon>unclassified sequences</taxon>
        <taxon>metagenomes</taxon>
        <taxon>ecological metagenomes</taxon>
    </lineage>
</organism>
<accession>A0A3B0W4C8</accession>
<name>A0A3B0W4C8_9ZZZZ</name>
<proteinExistence type="predicted"/>
<evidence type="ECO:0000256" key="1">
    <source>
        <dbReference type="SAM" id="Phobius"/>
    </source>
</evidence>
<dbReference type="CDD" id="cd06662">
    <property type="entry name" value="SURF1"/>
    <property type="match status" value="1"/>
</dbReference>
<feature type="transmembrane region" description="Helical" evidence="1">
    <location>
        <begin position="209"/>
        <end position="229"/>
    </location>
</feature>
<sequence length="233" mass="27261">MRQFPWIFSALWLVILLIMMIAGFWQLSRADEKQLINERLALGEISKPSVSEDWQVLNAFDQVEVQGKYINTHFLLDNQIMDGQVGFFVFTAFKTIDDVLLLINRGWTKDDQQNFDVAPNSQSVKALMADWPRPAIQLGEQTINNQDVQHLTYLEQLPTTALLKQRHCQQNNVDNCIILPRVLKLTVAMDHGFKRQWQLPRMTVEKHRAYAAQWFTMSLVLCFIYVIFIRKVY</sequence>
<gene>
    <name evidence="2" type="ORF">MNBD_GAMMA02-576</name>
</gene>
<keyword evidence="1" id="KW-0472">Membrane</keyword>
<evidence type="ECO:0000313" key="2">
    <source>
        <dbReference type="EMBL" id="VAW47213.1"/>
    </source>
</evidence>
<dbReference type="AlphaFoldDB" id="A0A3B0W4C8"/>
<protein>
    <submittedName>
        <fullName evidence="2">Cytochrome oxidase biogenesis protein Surf1, facilitates heme A insertion</fullName>
    </submittedName>
</protein>
<dbReference type="PROSITE" id="PS50895">
    <property type="entry name" value="SURF1"/>
    <property type="match status" value="1"/>
</dbReference>
<keyword evidence="1" id="KW-1133">Transmembrane helix</keyword>
<reference evidence="2" key="1">
    <citation type="submission" date="2018-06" db="EMBL/GenBank/DDBJ databases">
        <authorList>
            <person name="Zhirakovskaya E."/>
        </authorList>
    </citation>
    <scope>NUCLEOTIDE SEQUENCE</scope>
</reference>
<feature type="transmembrane region" description="Helical" evidence="1">
    <location>
        <begin position="6"/>
        <end position="25"/>
    </location>
</feature>
<keyword evidence="1" id="KW-0812">Transmembrane</keyword>